<organism evidence="1 2">
    <name type="scientific">Rhizobium herbae</name>
    <dbReference type="NCBI Taxonomy" id="508661"/>
    <lineage>
        <taxon>Bacteria</taxon>
        <taxon>Pseudomonadati</taxon>
        <taxon>Pseudomonadota</taxon>
        <taxon>Alphaproteobacteria</taxon>
        <taxon>Hyphomicrobiales</taxon>
        <taxon>Rhizobiaceae</taxon>
        <taxon>Rhizobium/Agrobacterium group</taxon>
        <taxon>Rhizobium</taxon>
    </lineage>
</organism>
<sequence>MLGTTYPKPMVDHAKARDRALAAYNKIKDAA</sequence>
<accession>A0ABS4EG17</accession>
<dbReference type="EMBL" id="JAGGJV010000001">
    <property type="protein sequence ID" value="MBP1856886.1"/>
    <property type="molecule type" value="Genomic_DNA"/>
</dbReference>
<protein>
    <submittedName>
        <fullName evidence="1">Deoxyribodipyrimidine photolyase</fullName>
    </submittedName>
</protein>
<evidence type="ECO:0000313" key="1">
    <source>
        <dbReference type="EMBL" id="MBP1856886.1"/>
    </source>
</evidence>
<dbReference type="Proteomes" id="UP000823786">
    <property type="component" value="Unassembled WGS sequence"/>
</dbReference>
<proteinExistence type="predicted"/>
<dbReference type="InterPro" id="IPR036134">
    <property type="entry name" value="Crypto/Photolyase_FAD-like_sf"/>
</dbReference>
<gene>
    <name evidence="1" type="ORF">J2Z75_000366</name>
</gene>
<keyword evidence="2" id="KW-1185">Reference proteome</keyword>
<evidence type="ECO:0000313" key="2">
    <source>
        <dbReference type="Proteomes" id="UP000823786"/>
    </source>
</evidence>
<dbReference type="Gene3D" id="1.10.579.10">
    <property type="entry name" value="DNA Cyclobutane Dipyrimidine Photolyase, subunit A, domain 3"/>
    <property type="match status" value="1"/>
</dbReference>
<name>A0ABS4EG17_9HYPH</name>
<comment type="caution">
    <text evidence="1">The sequence shown here is derived from an EMBL/GenBank/DDBJ whole genome shotgun (WGS) entry which is preliminary data.</text>
</comment>
<reference evidence="1 2" key="1">
    <citation type="submission" date="2021-03" db="EMBL/GenBank/DDBJ databases">
        <title>Genomic Encyclopedia of Type Strains, Phase IV (KMG-IV): sequencing the most valuable type-strain genomes for metagenomic binning, comparative biology and taxonomic classification.</title>
        <authorList>
            <person name="Goeker M."/>
        </authorList>
    </citation>
    <scope>NUCLEOTIDE SEQUENCE [LARGE SCALE GENOMIC DNA]</scope>
    <source>
        <strain evidence="1 2">DSM 26427</strain>
    </source>
</reference>
<dbReference type="SUPFAM" id="SSF48173">
    <property type="entry name" value="Cryptochrome/photolyase FAD-binding domain"/>
    <property type="match status" value="1"/>
</dbReference>